<dbReference type="Proteomes" id="UP000034228">
    <property type="component" value="Unassembled WGS sequence"/>
</dbReference>
<dbReference type="PROSITE" id="PS50885">
    <property type="entry name" value="HAMP"/>
    <property type="match status" value="1"/>
</dbReference>
<dbReference type="PROSITE" id="PS50111">
    <property type="entry name" value="CHEMOTAXIS_TRANSDUC_2"/>
    <property type="match status" value="1"/>
</dbReference>
<dbReference type="InterPro" id="IPR003660">
    <property type="entry name" value="HAMP_dom"/>
</dbReference>
<keyword evidence="4 11" id="KW-0812">Transmembrane</keyword>
<dbReference type="Pfam" id="PF00015">
    <property type="entry name" value="MCPsignal"/>
    <property type="match status" value="1"/>
</dbReference>
<feature type="transmembrane region" description="Helical" evidence="11">
    <location>
        <begin position="12"/>
        <end position="35"/>
    </location>
</feature>
<dbReference type="GO" id="GO:0006935">
    <property type="term" value="P:chemotaxis"/>
    <property type="evidence" value="ECO:0007669"/>
    <property type="project" value="UniProtKB-KW"/>
</dbReference>
<dbReference type="PATRIC" id="fig|336831.14.peg.2580"/>
<keyword evidence="15" id="KW-1185">Reference proteome</keyword>
<dbReference type="InterPro" id="IPR033479">
    <property type="entry name" value="dCache_1"/>
</dbReference>
<accession>A0A0M2VCS6</accession>
<feature type="domain" description="HAMP" evidence="13">
    <location>
        <begin position="325"/>
        <end position="366"/>
    </location>
</feature>
<dbReference type="SUPFAM" id="SSF103190">
    <property type="entry name" value="Sensory domain-like"/>
    <property type="match status" value="1"/>
</dbReference>
<dbReference type="SUPFAM" id="SSF58104">
    <property type="entry name" value="Methyl-accepting chemotaxis protein (MCP) signaling domain"/>
    <property type="match status" value="1"/>
</dbReference>
<feature type="compositionally biased region" description="Polar residues" evidence="10">
    <location>
        <begin position="546"/>
        <end position="555"/>
    </location>
</feature>
<evidence type="ECO:0000256" key="11">
    <source>
        <dbReference type="SAM" id="Phobius"/>
    </source>
</evidence>
<evidence type="ECO:0000259" key="13">
    <source>
        <dbReference type="PROSITE" id="PS50885"/>
    </source>
</evidence>
<dbReference type="EMBL" id="LAHO01000001">
    <property type="protein sequence ID" value="KKO47395.1"/>
    <property type="molecule type" value="Genomic_DNA"/>
</dbReference>
<feature type="transmembrane region" description="Helical" evidence="11">
    <location>
        <begin position="291"/>
        <end position="310"/>
    </location>
</feature>
<dbReference type="InterPro" id="IPR004089">
    <property type="entry name" value="MCPsignal_dom"/>
</dbReference>
<evidence type="ECO:0000313" key="15">
    <source>
        <dbReference type="Proteomes" id="UP000034228"/>
    </source>
</evidence>
<dbReference type="OrthoDB" id="9781845at2"/>
<comment type="similarity">
    <text evidence="8">Belongs to the methyl-accepting chemotaxis (MCP) protein family.</text>
</comment>
<dbReference type="SMART" id="SM00283">
    <property type="entry name" value="MA"/>
    <property type="match status" value="1"/>
</dbReference>
<dbReference type="PANTHER" id="PTHR32089">
    <property type="entry name" value="METHYL-ACCEPTING CHEMOTAXIS PROTEIN MCPB"/>
    <property type="match status" value="1"/>
</dbReference>
<dbReference type="CDD" id="cd12914">
    <property type="entry name" value="PDC1_DGC_like"/>
    <property type="match status" value="1"/>
</dbReference>
<keyword evidence="5 11" id="KW-1133">Transmembrane helix</keyword>
<sequence>MLASWRRLSLGVRLTVSMVGLILVAIIVLTSLVFIEYKNSRTEAVLSSLQEGGGANAKAFSNWLLVRQEEMRYLASLPQVQQGDLGLSASLMQVLAQSQGYYDTIFVVGPDGRGQTGVSYANGQARVLSAGEAQDFNVADRAWFRQAIAGQDSFSQPIVSRATGARVSTVAIPIRHNGQVVGVMRGAVQLSTIFDMVNALSHDSYTEIYLLDNEGAAITDALSLRNASGPLTTIAADATRAKRSGIGHYSNAANVKVIGSYNYIPMLGWSLVLESREAEALAAVSSMLRTLILISVVVLIVAALICILLVRSVTKLLGGEPEYAAAAVHQVAEGDLTADIVLKAGDTHSLLASIASMQQNLRKMIGQVGNYSDQVASAATELAQINEQTRYGIEQQNSEINNSAVAMNQMTTSLEEVSRNTQQAAQAASAAERDTAHGQQIVSTTLQDLDKLSAEVSKASEIINLLKQDSDHIGSILQVIESIAEQTNLLALNAAIEAARAGESGRGFAVVADEVRTLASRTKDSTTEIKQMIEKLQTGTERAVKANQSSESSAKATAERAGSASQALLAISEAVELISSTAHQIASATEQQTTVSRDINQNIHRISDVAVQNSENVVQSASASDALSALAEQLQELVRRFRL</sequence>
<evidence type="ECO:0000256" key="6">
    <source>
        <dbReference type="ARBA" id="ARBA00023136"/>
    </source>
</evidence>
<evidence type="ECO:0000256" key="2">
    <source>
        <dbReference type="ARBA" id="ARBA00022475"/>
    </source>
</evidence>
<feature type="region of interest" description="Disordered" evidence="10">
    <location>
        <begin position="414"/>
        <end position="437"/>
    </location>
</feature>
<keyword evidence="6 11" id="KW-0472">Membrane</keyword>
<name>A0A0M2VCS6_9GAMM</name>
<reference evidence="14 15" key="1">
    <citation type="submission" date="2015-03" db="EMBL/GenBank/DDBJ databases">
        <title>Draft genome sequences of two protease-producing strains of Arsukibacterium isolated from two cold and alkaline environments.</title>
        <authorList>
            <person name="Lylloff J.E."/>
            <person name="Skov L.B."/>
            <person name="Jepsen M."/>
            <person name="Hallin P.F."/>
            <person name="Sorensen S.J."/>
            <person name="Stougaard P."/>
            <person name="Glaring M.A."/>
        </authorList>
    </citation>
    <scope>NUCLEOTIDE SEQUENCE [LARGE SCALE GENOMIC DNA]</scope>
    <source>
        <strain evidence="14 15">GCM72</strain>
    </source>
</reference>
<evidence type="ECO:0000256" key="7">
    <source>
        <dbReference type="ARBA" id="ARBA00023224"/>
    </source>
</evidence>
<dbReference type="InterPro" id="IPR029151">
    <property type="entry name" value="Sensor-like_sf"/>
</dbReference>
<dbReference type="GO" id="GO:0005886">
    <property type="term" value="C:plasma membrane"/>
    <property type="evidence" value="ECO:0007669"/>
    <property type="project" value="UniProtKB-SubCell"/>
</dbReference>
<dbReference type="AlphaFoldDB" id="A0A0M2VCS6"/>
<dbReference type="PANTHER" id="PTHR32089:SF112">
    <property type="entry name" value="LYSOZYME-LIKE PROTEIN-RELATED"/>
    <property type="match status" value="1"/>
</dbReference>
<evidence type="ECO:0000313" key="14">
    <source>
        <dbReference type="EMBL" id="KKO47395.1"/>
    </source>
</evidence>
<dbReference type="RefSeq" id="WP_046555921.1">
    <property type="nucleotide sequence ID" value="NZ_LAHO01000001.1"/>
</dbReference>
<dbReference type="CDD" id="cd18774">
    <property type="entry name" value="PDC2_HK_sensor"/>
    <property type="match status" value="1"/>
</dbReference>
<dbReference type="GO" id="GO:0007165">
    <property type="term" value="P:signal transduction"/>
    <property type="evidence" value="ECO:0007669"/>
    <property type="project" value="UniProtKB-KW"/>
</dbReference>
<comment type="caution">
    <text evidence="14">The sequence shown here is derived from an EMBL/GenBank/DDBJ whole genome shotgun (WGS) entry which is preliminary data.</text>
</comment>
<feature type="domain" description="Methyl-accepting transducer" evidence="12">
    <location>
        <begin position="371"/>
        <end position="607"/>
    </location>
</feature>
<evidence type="ECO:0000259" key="12">
    <source>
        <dbReference type="PROSITE" id="PS50111"/>
    </source>
</evidence>
<dbReference type="CDD" id="cd11386">
    <property type="entry name" value="MCP_signal"/>
    <property type="match status" value="1"/>
</dbReference>
<evidence type="ECO:0000256" key="3">
    <source>
        <dbReference type="ARBA" id="ARBA00022500"/>
    </source>
</evidence>
<feature type="region of interest" description="Disordered" evidence="10">
    <location>
        <begin position="538"/>
        <end position="558"/>
    </location>
</feature>
<dbReference type="Gene3D" id="1.10.287.950">
    <property type="entry name" value="Methyl-accepting chemotaxis protein"/>
    <property type="match status" value="1"/>
</dbReference>
<keyword evidence="2" id="KW-1003">Cell membrane</keyword>
<evidence type="ECO:0000256" key="1">
    <source>
        <dbReference type="ARBA" id="ARBA00004651"/>
    </source>
</evidence>
<evidence type="ECO:0000256" key="10">
    <source>
        <dbReference type="SAM" id="MobiDB-lite"/>
    </source>
</evidence>
<keyword evidence="3" id="KW-0145">Chemotaxis</keyword>
<organism evidence="14 15">
    <name type="scientific">Arsukibacterium ikkense</name>
    <dbReference type="NCBI Taxonomy" id="336831"/>
    <lineage>
        <taxon>Bacteria</taxon>
        <taxon>Pseudomonadati</taxon>
        <taxon>Pseudomonadota</taxon>
        <taxon>Gammaproteobacteria</taxon>
        <taxon>Chromatiales</taxon>
        <taxon>Chromatiaceae</taxon>
        <taxon>Arsukibacterium</taxon>
    </lineage>
</organism>
<comment type="subcellular location">
    <subcellularLocation>
        <location evidence="1">Cell membrane</location>
        <topology evidence="1">Multi-pass membrane protein</topology>
    </subcellularLocation>
</comment>
<gene>
    <name evidence="14" type="ORF">WG68_01860</name>
</gene>
<evidence type="ECO:0000256" key="4">
    <source>
        <dbReference type="ARBA" id="ARBA00022692"/>
    </source>
</evidence>
<keyword evidence="7 9" id="KW-0807">Transducer</keyword>
<dbReference type="STRING" id="336831.WG68_01860"/>
<dbReference type="Gene3D" id="3.30.450.20">
    <property type="entry name" value="PAS domain"/>
    <property type="match status" value="1"/>
</dbReference>
<evidence type="ECO:0000256" key="9">
    <source>
        <dbReference type="PROSITE-ProRule" id="PRU00284"/>
    </source>
</evidence>
<protein>
    <submittedName>
        <fullName evidence="14">Chemotaxis protein</fullName>
    </submittedName>
</protein>
<evidence type="ECO:0000256" key="8">
    <source>
        <dbReference type="ARBA" id="ARBA00029447"/>
    </source>
</evidence>
<evidence type="ECO:0000256" key="5">
    <source>
        <dbReference type="ARBA" id="ARBA00022989"/>
    </source>
</evidence>
<dbReference type="Pfam" id="PF02743">
    <property type="entry name" value="dCache_1"/>
    <property type="match status" value="1"/>
</dbReference>
<proteinExistence type="inferred from homology"/>
<dbReference type="FunFam" id="1.10.287.950:FF:000001">
    <property type="entry name" value="Methyl-accepting chemotaxis sensory transducer"/>
    <property type="match status" value="1"/>
</dbReference>